<evidence type="ECO:0000256" key="5">
    <source>
        <dbReference type="PROSITE-ProRule" id="PRU00706"/>
    </source>
</evidence>
<accession>A0AAW1TQY6</accession>
<reference evidence="7 8" key="1">
    <citation type="submission" date="2023-03" db="EMBL/GenBank/DDBJ databases">
        <title>Genome insight into feeding habits of ladybird beetles.</title>
        <authorList>
            <person name="Li H.-S."/>
            <person name="Huang Y.-H."/>
            <person name="Pang H."/>
        </authorList>
    </citation>
    <scope>NUCLEOTIDE SEQUENCE [LARGE SCALE GENOMIC DNA]</scope>
    <source>
        <strain evidence="7">SYSU_2023b</strain>
        <tissue evidence="7">Whole body</tissue>
    </source>
</reference>
<name>A0AAW1TQY6_9CUCU</name>
<proteinExistence type="inferred from homology"/>
<dbReference type="PROSITE" id="PS51336">
    <property type="entry name" value="DM10"/>
    <property type="match status" value="1"/>
</dbReference>
<keyword evidence="2" id="KW-0963">Cytoplasm</keyword>
<evidence type="ECO:0000256" key="1">
    <source>
        <dbReference type="ARBA" id="ARBA00004430"/>
    </source>
</evidence>
<keyword evidence="4" id="KW-0966">Cell projection</keyword>
<evidence type="ECO:0000313" key="8">
    <source>
        <dbReference type="Proteomes" id="UP001431783"/>
    </source>
</evidence>
<dbReference type="InterPro" id="IPR006602">
    <property type="entry name" value="DM10_dom"/>
</dbReference>
<evidence type="ECO:0000256" key="2">
    <source>
        <dbReference type="ARBA" id="ARBA00022490"/>
    </source>
</evidence>
<dbReference type="GO" id="GO:0005879">
    <property type="term" value="C:axonemal microtubule"/>
    <property type="evidence" value="ECO:0007669"/>
    <property type="project" value="TreeGrafter"/>
</dbReference>
<dbReference type="PROSITE" id="PS51374">
    <property type="entry name" value="NDPK_LIKE"/>
    <property type="match status" value="2"/>
</dbReference>
<dbReference type="SMART" id="SM00676">
    <property type="entry name" value="DM10"/>
    <property type="match status" value="1"/>
</dbReference>
<dbReference type="PANTHER" id="PTHR43109:SF2">
    <property type="entry name" value="NUCLEOSIDE DIPHOSPHATE KINASE 7"/>
    <property type="match status" value="1"/>
</dbReference>
<dbReference type="Pfam" id="PF00334">
    <property type="entry name" value="NDK"/>
    <property type="match status" value="2"/>
</dbReference>
<dbReference type="Gene3D" id="3.30.70.141">
    <property type="entry name" value="Nucleoside diphosphate kinase-like domain"/>
    <property type="match status" value="2"/>
</dbReference>
<evidence type="ECO:0000259" key="6">
    <source>
        <dbReference type="PROSITE" id="PS51336"/>
    </source>
</evidence>
<dbReference type="CDD" id="cd04412">
    <property type="entry name" value="NDPk7B"/>
    <property type="match status" value="1"/>
</dbReference>
<dbReference type="InterPro" id="IPR034907">
    <property type="entry name" value="NDK-like_dom"/>
</dbReference>
<protein>
    <recommendedName>
        <fullName evidence="6">DM10 domain-containing protein</fullName>
    </recommendedName>
</protein>
<feature type="domain" description="DM10" evidence="6">
    <location>
        <begin position="57"/>
        <end position="145"/>
    </location>
</feature>
<comment type="similarity">
    <text evidence="5">Belongs to the NDK family.</text>
</comment>
<comment type="caution">
    <text evidence="5">Lacks conserved residue(s) required for the propagation of feature annotation.</text>
</comment>
<comment type="caution">
    <text evidence="7">The sequence shown here is derived from an EMBL/GenBank/DDBJ whole genome shotgun (WGS) entry which is preliminary data.</text>
</comment>
<dbReference type="Gene3D" id="2.30.29.170">
    <property type="match status" value="1"/>
</dbReference>
<dbReference type="PANTHER" id="PTHR43109">
    <property type="entry name" value="NUCLEOSIDE DIPHOSPHATE KINASE 7"/>
    <property type="match status" value="1"/>
</dbReference>
<dbReference type="EMBL" id="JARQZJ010000031">
    <property type="protein sequence ID" value="KAK9873942.1"/>
    <property type="molecule type" value="Genomic_DNA"/>
</dbReference>
<dbReference type="Proteomes" id="UP001431783">
    <property type="component" value="Unassembled WGS sequence"/>
</dbReference>
<dbReference type="InterPro" id="IPR036850">
    <property type="entry name" value="NDK-like_dom_sf"/>
</dbReference>
<sequence length="435" mass="49882">MFLDYAIIFISGNILCCIICQNICQISLHSFTVISLSAVNYSYVFQKMSRNLSEHDYNEKLVFFGEYLDHAAHLHKKFIVSYFPCDDTVEIFDREMNRVFLKRSLCEGIGKRDMFVGNMVRIYGRQIMLTDYGDCRTKEIIGKTKQRTFVLIKPSAMEKLGDVIIDIENRDFQISRLRMCKLSRKQTLELYQNKKGDPFLPFILEHIVSGSVIALELVGADAIKRFEKEAGPNDPIEARKSDPNSLRAKYGHQSSSNGFHCSPNLEEAVREACFFFPQGIDKKPPETTVVLKNSTCCVVKPHAIQEKKLGYILNEINEAGFAITAMQMFYLSNENADEFLEIYKGVVNDFHALLLSFLDGPLIAMEISSKHEGMNTHKEFREFAGPADPDIARQIRPYTLRAKFGKDKYRNAIHCTDLPEDTVLELEYFFKILND</sequence>
<keyword evidence="3" id="KW-0206">Cytoskeleton</keyword>
<evidence type="ECO:0000256" key="4">
    <source>
        <dbReference type="ARBA" id="ARBA00023273"/>
    </source>
</evidence>
<dbReference type="FunFam" id="3.30.70.141:FF:000004">
    <property type="entry name" value="Nucleoside diphosphate kinase 7"/>
    <property type="match status" value="1"/>
</dbReference>
<dbReference type="SMART" id="SM00562">
    <property type="entry name" value="NDK"/>
    <property type="match status" value="2"/>
</dbReference>
<dbReference type="AlphaFoldDB" id="A0AAW1TQY6"/>
<organism evidence="7 8">
    <name type="scientific">Henosepilachna vigintioctopunctata</name>
    <dbReference type="NCBI Taxonomy" id="420089"/>
    <lineage>
        <taxon>Eukaryota</taxon>
        <taxon>Metazoa</taxon>
        <taxon>Ecdysozoa</taxon>
        <taxon>Arthropoda</taxon>
        <taxon>Hexapoda</taxon>
        <taxon>Insecta</taxon>
        <taxon>Pterygota</taxon>
        <taxon>Neoptera</taxon>
        <taxon>Endopterygota</taxon>
        <taxon>Coleoptera</taxon>
        <taxon>Polyphaga</taxon>
        <taxon>Cucujiformia</taxon>
        <taxon>Coccinelloidea</taxon>
        <taxon>Coccinellidae</taxon>
        <taxon>Epilachninae</taxon>
        <taxon>Epilachnini</taxon>
        <taxon>Henosepilachna</taxon>
    </lineage>
</organism>
<comment type="subcellular location">
    <subcellularLocation>
        <location evidence="1">Cytoplasm</location>
        <location evidence="1">Cytoskeleton</location>
        <location evidence="1">Cilium axoneme</location>
    </subcellularLocation>
</comment>
<dbReference type="SUPFAM" id="SSF54919">
    <property type="entry name" value="Nucleoside diphosphate kinase, NDK"/>
    <property type="match status" value="2"/>
</dbReference>
<dbReference type="GO" id="GO:0005813">
    <property type="term" value="C:centrosome"/>
    <property type="evidence" value="ECO:0007669"/>
    <property type="project" value="TreeGrafter"/>
</dbReference>
<evidence type="ECO:0000313" key="7">
    <source>
        <dbReference type="EMBL" id="KAK9873942.1"/>
    </source>
</evidence>
<evidence type="ECO:0000256" key="3">
    <source>
        <dbReference type="ARBA" id="ARBA00023212"/>
    </source>
</evidence>
<dbReference type="Pfam" id="PF06565">
    <property type="entry name" value="DM10_dom"/>
    <property type="match status" value="1"/>
</dbReference>
<gene>
    <name evidence="7" type="ORF">WA026_002295</name>
</gene>
<dbReference type="InterPro" id="IPR037993">
    <property type="entry name" value="NDPk7B"/>
</dbReference>
<keyword evidence="8" id="KW-1185">Reference proteome</keyword>